<evidence type="ECO:0000313" key="3">
    <source>
        <dbReference type="Proteomes" id="UP000261360"/>
    </source>
</evidence>
<dbReference type="Pfam" id="PF07686">
    <property type="entry name" value="V-set"/>
    <property type="match status" value="1"/>
</dbReference>
<dbReference type="SUPFAM" id="SSF48726">
    <property type="entry name" value="Immunoglobulin"/>
    <property type="match status" value="1"/>
</dbReference>
<dbReference type="Ensembl" id="ENSSLDT00000017844.1">
    <property type="protein sequence ID" value="ENSSLDP00000017236.1"/>
    <property type="gene ID" value="ENSSLDG00000013624.1"/>
</dbReference>
<protein>
    <recommendedName>
        <fullName evidence="1">Immunoglobulin V-set domain-containing protein</fullName>
    </recommendedName>
</protein>
<proteinExistence type="predicted"/>
<dbReference type="PANTHER" id="PTHR46013">
    <property type="entry name" value="VASCULAR CELL ADHESION MOLECULE 1"/>
    <property type="match status" value="1"/>
</dbReference>
<keyword evidence="3" id="KW-1185">Reference proteome</keyword>
<feature type="domain" description="Immunoglobulin V-set" evidence="1">
    <location>
        <begin position="25"/>
        <end position="118"/>
    </location>
</feature>
<dbReference type="InterPro" id="IPR013783">
    <property type="entry name" value="Ig-like_fold"/>
</dbReference>
<name>A0A3B4XLK6_SERLL</name>
<reference evidence="2" key="1">
    <citation type="submission" date="2025-08" db="UniProtKB">
        <authorList>
            <consortium name="Ensembl"/>
        </authorList>
    </citation>
    <scope>IDENTIFICATION</scope>
</reference>
<sequence length="173" mass="19264">MSHVLSAGSGSSSFPVTFENQDPCAVKGSSVEFRCSYSYKDGETVRKTAWYKGKLIDGIWKRVLLSHLPSYENRTEYLGDQQHDCSLAIHDLQDNDTGYYYFRFDTDTYGWRSKNSLTLQQTATPGTGVMCPAPAPCCRWAQDRCCLSCLCGGVPHRTLPLPGQEQCGGEQLN</sequence>
<accession>A0A3B4XLK6</accession>
<evidence type="ECO:0000313" key="2">
    <source>
        <dbReference type="Ensembl" id="ENSSLDP00000017236.1"/>
    </source>
</evidence>
<dbReference type="Gene3D" id="2.60.40.10">
    <property type="entry name" value="Immunoglobulins"/>
    <property type="match status" value="1"/>
</dbReference>
<dbReference type="InterPro" id="IPR036179">
    <property type="entry name" value="Ig-like_dom_sf"/>
</dbReference>
<organism evidence="2 3">
    <name type="scientific">Seriola lalandi dorsalis</name>
    <dbReference type="NCBI Taxonomy" id="1841481"/>
    <lineage>
        <taxon>Eukaryota</taxon>
        <taxon>Metazoa</taxon>
        <taxon>Chordata</taxon>
        <taxon>Craniata</taxon>
        <taxon>Vertebrata</taxon>
        <taxon>Euteleostomi</taxon>
        <taxon>Actinopterygii</taxon>
        <taxon>Neopterygii</taxon>
        <taxon>Teleostei</taxon>
        <taxon>Neoteleostei</taxon>
        <taxon>Acanthomorphata</taxon>
        <taxon>Carangaria</taxon>
        <taxon>Carangiformes</taxon>
        <taxon>Carangidae</taxon>
        <taxon>Seriola</taxon>
    </lineage>
</organism>
<dbReference type="AlphaFoldDB" id="A0A3B4XLK6"/>
<dbReference type="PANTHER" id="PTHR46013:SF4">
    <property type="entry name" value="B-CELL RECEPTOR CD22-RELATED"/>
    <property type="match status" value="1"/>
</dbReference>
<dbReference type="InterPro" id="IPR013106">
    <property type="entry name" value="Ig_V-set"/>
</dbReference>
<dbReference type="Proteomes" id="UP000261360">
    <property type="component" value="Unplaced"/>
</dbReference>
<reference evidence="2" key="2">
    <citation type="submission" date="2025-09" db="UniProtKB">
        <authorList>
            <consortium name="Ensembl"/>
        </authorList>
    </citation>
    <scope>IDENTIFICATION</scope>
</reference>
<evidence type="ECO:0000259" key="1">
    <source>
        <dbReference type="Pfam" id="PF07686"/>
    </source>
</evidence>
<dbReference type="GeneTree" id="ENSGT00940000178336"/>